<protein>
    <submittedName>
        <fullName evidence="1">Uncharacterized protein</fullName>
    </submittedName>
</protein>
<keyword evidence="2" id="KW-1185">Reference proteome</keyword>
<dbReference type="AlphaFoldDB" id="A0A1Z4JA57"/>
<reference evidence="1 2" key="1">
    <citation type="submission" date="2017-06" db="EMBL/GenBank/DDBJ databases">
        <title>Genome sequencing of cyanobaciteial culture collection at National Institute for Environmental Studies (NIES).</title>
        <authorList>
            <person name="Hirose Y."/>
            <person name="Shimura Y."/>
            <person name="Fujisawa T."/>
            <person name="Nakamura Y."/>
            <person name="Kawachi M."/>
        </authorList>
    </citation>
    <scope>NUCLEOTIDE SEQUENCE [LARGE SCALE GENOMIC DNA]</scope>
    <source>
        <strain evidence="1 2">NIES-2135</strain>
    </source>
</reference>
<sequence>MMKTWYLTNEAAIALDLPAEKLRELYRSGMFKHGHHFRDISPIGSKRPTLQFHVERCEELLNTPPEKRKCYLTK</sequence>
<organism evidence="1 2">
    <name type="scientific">Leptolyngbya boryana NIES-2135</name>
    <dbReference type="NCBI Taxonomy" id="1973484"/>
    <lineage>
        <taxon>Bacteria</taxon>
        <taxon>Bacillati</taxon>
        <taxon>Cyanobacteriota</taxon>
        <taxon>Cyanophyceae</taxon>
        <taxon>Leptolyngbyales</taxon>
        <taxon>Leptolyngbyaceae</taxon>
        <taxon>Leptolyngbya group</taxon>
        <taxon>Leptolyngbya</taxon>
    </lineage>
</organism>
<dbReference type="EMBL" id="AP018203">
    <property type="protein sequence ID" value="BAY53675.1"/>
    <property type="molecule type" value="Genomic_DNA"/>
</dbReference>
<evidence type="ECO:0000313" key="1">
    <source>
        <dbReference type="EMBL" id="BAY53675.1"/>
    </source>
</evidence>
<dbReference type="Proteomes" id="UP000217895">
    <property type="component" value="Chromosome"/>
</dbReference>
<accession>A0A1Z4JA57</accession>
<gene>
    <name evidence="1" type="ORF">NIES2135_04850</name>
</gene>
<proteinExistence type="predicted"/>
<evidence type="ECO:0000313" key="2">
    <source>
        <dbReference type="Proteomes" id="UP000217895"/>
    </source>
</evidence>
<name>A0A1Z4JA57_LEPBY</name>